<evidence type="ECO:0000313" key="2">
    <source>
        <dbReference type="Proteomes" id="UP001597393"/>
    </source>
</evidence>
<accession>A0ABW5NFA2</accession>
<comment type="caution">
    <text evidence="1">The sequence shown here is derived from an EMBL/GenBank/DDBJ whole genome shotgun (WGS) entry which is preliminary data.</text>
</comment>
<dbReference type="RefSeq" id="WP_380866462.1">
    <property type="nucleotide sequence ID" value="NZ_JBHUMA010000003.1"/>
</dbReference>
<dbReference type="EMBL" id="JBHUMA010000003">
    <property type="protein sequence ID" value="MFD2597356.1"/>
    <property type="molecule type" value="Genomic_DNA"/>
</dbReference>
<gene>
    <name evidence="1" type="ORF">ACFSQ3_00215</name>
</gene>
<keyword evidence="2" id="KW-1185">Reference proteome</keyword>
<dbReference type="Proteomes" id="UP001597393">
    <property type="component" value="Unassembled WGS sequence"/>
</dbReference>
<sequence>MGLKEPNKLLQLPRVLGEIRAKSIQEPEMKFGYGKKHVLLYESRTLLKDSGNAMLYAGFCPKEKEVIYGFKDGILQSCIVVFNIDITTIATDVARFYAENYRLTGVVQNTYLFESYDKKITVAVSTNEHMGLHAIYYKNKVDVNVN</sequence>
<proteinExistence type="predicted"/>
<protein>
    <submittedName>
        <fullName evidence="1">Uncharacterized protein</fullName>
    </submittedName>
</protein>
<name>A0ABW5NFA2_9SPHI</name>
<organism evidence="1 2">
    <name type="scientific">Sphingobacterium corticis</name>
    <dbReference type="NCBI Taxonomy" id="1812823"/>
    <lineage>
        <taxon>Bacteria</taxon>
        <taxon>Pseudomonadati</taxon>
        <taxon>Bacteroidota</taxon>
        <taxon>Sphingobacteriia</taxon>
        <taxon>Sphingobacteriales</taxon>
        <taxon>Sphingobacteriaceae</taxon>
        <taxon>Sphingobacterium</taxon>
    </lineage>
</organism>
<evidence type="ECO:0000313" key="1">
    <source>
        <dbReference type="EMBL" id="MFD2597356.1"/>
    </source>
</evidence>
<reference evidence="2" key="1">
    <citation type="journal article" date="2019" name="Int. J. Syst. Evol. Microbiol.">
        <title>The Global Catalogue of Microorganisms (GCM) 10K type strain sequencing project: providing services to taxonomists for standard genome sequencing and annotation.</title>
        <authorList>
            <consortium name="The Broad Institute Genomics Platform"/>
            <consortium name="The Broad Institute Genome Sequencing Center for Infectious Disease"/>
            <person name="Wu L."/>
            <person name="Ma J."/>
        </authorList>
    </citation>
    <scope>NUCLEOTIDE SEQUENCE [LARGE SCALE GENOMIC DNA]</scope>
    <source>
        <strain evidence="2">KCTC 42248</strain>
    </source>
</reference>